<feature type="transmembrane region" description="Helical" evidence="1">
    <location>
        <begin position="7"/>
        <end position="26"/>
    </location>
</feature>
<keyword evidence="1" id="KW-0472">Membrane</keyword>
<organism evidence="2 3">
    <name type="scientific">Kineobactrum salinum</name>
    <dbReference type="NCBI Taxonomy" id="2708301"/>
    <lineage>
        <taxon>Bacteria</taxon>
        <taxon>Pseudomonadati</taxon>
        <taxon>Pseudomonadota</taxon>
        <taxon>Gammaproteobacteria</taxon>
        <taxon>Cellvibrionales</taxon>
        <taxon>Halieaceae</taxon>
        <taxon>Kineobactrum</taxon>
    </lineage>
</organism>
<dbReference type="AlphaFoldDB" id="A0A6C0TYL7"/>
<reference evidence="2 3" key="1">
    <citation type="submission" date="2020-02" db="EMBL/GenBank/DDBJ databases">
        <title>Genome sequencing for Kineobactrum sp. M2.</title>
        <authorList>
            <person name="Park S.-J."/>
        </authorList>
    </citation>
    <scope>NUCLEOTIDE SEQUENCE [LARGE SCALE GENOMIC DNA]</scope>
    <source>
        <strain evidence="2 3">M2</strain>
    </source>
</reference>
<dbReference type="EMBL" id="CP048711">
    <property type="protein sequence ID" value="QIB64866.1"/>
    <property type="molecule type" value="Genomic_DNA"/>
</dbReference>
<keyword evidence="3" id="KW-1185">Reference proteome</keyword>
<protein>
    <submittedName>
        <fullName evidence="2">Uncharacterized protein</fullName>
    </submittedName>
</protein>
<gene>
    <name evidence="2" type="ORF">G3T16_05140</name>
</gene>
<keyword evidence="1" id="KW-1133">Transmembrane helix</keyword>
<dbReference type="RefSeq" id="WP_163494115.1">
    <property type="nucleotide sequence ID" value="NZ_CP048711.1"/>
</dbReference>
<feature type="transmembrane region" description="Helical" evidence="1">
    <location>
        <begin position="32"/>
        <end position="49"/>
    </location>
</feature>
<keyword evidence="1" id="KW-0812">Transmembrane</keyword>
<dbReference type="Proteomes" id="UP000477680">
    <property type="component" value="Chromosome"/>
</dbReference>
<name>A0A6C0TYL7_9GAMM</name>
<evidence type="ECO:0000313" key="2">
    <source>
        <dbReference type="EMBL" id="QIB64866.1"/>
    </source>
</evidence>
<proteinExistence type="predicted"/>
<evidence type="ECO:0000313" key="3">
    <source>
        <dbReference type="Proteomes" id="UP000477680"/>
    </source>
</evidence>
<dbReference type="KEGG" id="kim:G3T16_05140"/>
<accession>A0A6C0TYL7</accession>
<sequence>MYINRALLLIMGLAFIFLPAIEQWLWHADAGWYRPFLLWLAAVAAAWWNQFRRYPDEL</sequence>
<evidence type="ECO:0000256" key="1">
    <source>
        <dbReference type="SAM" id="Phobius"/>
    </source>
</evidence>